<gene>
    <name evidence="1" type="ORF">H4W29_005162</name>
</gene>
<dbReference type="EMBL" id="JADBEC010000002">
    <property type="protein sequence ID" value="MBE1507917.1"/>
    <property type="molecule type" value="Genomic_DNA"/>
</dbReference>
<dbReference type="Pfam" id="PF06169">
    <property type="entry name" value="DUF982"/>
    <property type="match status" value="1"/>
</dbReference>
<protein>
    <recommendedName>
        <fullName evidence="3">DUF982 domain-containing protein</fullName>
    </recommendedName>
</protein>
<dbReference type="Proteomes" id="UP000620262">
    <property type="component" value="Unassembled WGS sequence"/>
</dbReference>
<organism evidence="1 2">
    <name type="scientific">Rhizobium viscosum</name>
    <name type="common">Arthrobacter viscosus</name>
    <dbReference type="NCBI Taxonomy" id="1673"/>
    <lineage>
        <taxon>Bacteria</taxon>
        <taxon>Pseudomonadati</taxon>
        <taxon>Pseudomonadota</taxon>
        <taxon>Alphaproteobacteria</taxon>
        <taxon>Hyphomicrobiales</taxon>
        <taxon>Rhizobiaceae</taxon>
        <taxon>Rhizobium/Agrobacterium group</taxon>
        <taxon>Rhizobium</taxon>
    </lineage>
</organism>
<dbReference type="Gene3D" id="6.10.250.730">
    <property type="match status" value="1"/>
</dbReference>
<sequence>MTTNRYSAFAPIGLNFHNKQPRTVIRNVIDAARVLIQDWPLDDGEDYVIAVKACADALVGETSPEELRQALLRAANEAGISALLLVQGEFCEMSASSRPVVARQVKP</sequence>
<proteinExistence type="predicted"/>
<evidence type="ECO:0000313" key="1">
    <source>
        <dbReference type="EMBL" id="MBE1507917.1"/>
    </source>
</evidence>
<reference evidence="1 2" key="1">
    <citation type="submission" date="2020-10" db="EMBL/GenBank/DDBJ databases">
        <title>Sequencing the genomes of 1000 actinobacteria strains.</title>
        <authorList>
            <person name="Klenk H.-P."/>
        </authorList>
    </citation>
    <scope>NUCLEOTIDE SEQUENCE [LARGE SCALE GENOMIC DNA]</scope>
    <source>
        <strain evidence="1 2">DSM 7307</strain>
    </source>
</reference>
<comment type="caution">
    <text evidence="1">The sequence shown here is derived from an EMBL/GenBank/DDBJ whole genome shotgun (WGS) entry which is preliminary data.</text>
</comment>
<dbReference type="RefSeq" id="WP_192731606.1">
    <property type="nucleotide sequence ID" value="NZ_BAAAVL010000002.1"/>
</dbReference>
<accession>A0ABR9IXH0</accession>
<evidence type="ECO:0000313" key="2">
    <source>
        <dbReference type="Proteomes" id="UP000620262"/>
    </source>
</evidence>
<evidence type="ECO:0008006" key="3">
    <source>
        <dbReference type="Google" id="ProtNLM"/>
    </source>
</evidence>
<name>A0ABR9IXH0_RHIVS</name>
<keyword evidence="2" id="KW-1185">Reference proteome</keyword>
<dbReference type="InterPro" id="IPR010385">
    <property type="entry name" value="DUF982"/>
</dbReference>